<dbReference type="AlphaFoldDB" id="A0A379S444"/>
<gene>
    <name evidence="1" type="ORF">NCTC7295_03330</name>
</gene>
<dbReference type="EMBL" id="UGWZ01000001">
    <property type="protein sequence ID" value="SUG15647.1"/>
    <property type="molecule type" value="Genomic_DNA"/>
</dbReference>
<proteinExistence type="predicted"/>
<organism evidence="1 2">
    <name type="scientific">Salmonella enterica subsp. arizonae</name>
    <dbReference type="NCBI Taxonomy" id="59203"/>
    <lineage>
        <taxon>Bacteria</taxon>
        <taxon>Pseudomonadati</taxon>
        <taxon>Pseudomonadota</taxon>
        <taxon>Gammaproteobacteria</taxon>
        <taxon>Enterobacterales</taxon>
        <taxon>Enterobacteriaceae</taxon>
        <taxon>Salmonella</taxon>
    </lineage>
</organism>
<evidence type="ECO:0000313" key="1">
    <source>
        <dbReference type="EMBL" id="SUG15647.1"/>
    </source>
</evidence>
<sequence>MPVVDDDVRLQYWLQLAFMRFLCRGMKFAFE</sequence>
<accession>A0A379S444</accession>
<name>A0A379S444_SALER</name>
<evidence type="ECO:0000313" key="2">
    <source>
        <dbReference type="Proteomes" id="UP000254124"/>
    </source>
</evidence>
<dbReference type="Proteomes" id="UP000254124">
    <property type="component" value="Unassembled WGS sequence"/>
</dbReference>
<reference evidence="1 2" key="1">
    <citation type="submission" date="2018-06" db="EMBL/GenBank/DDBJ databases">
        <authorList>
            <consortium name="Pathogen Informatics"/>
            <person name="Doyle S."/>
        </authorList>
    </citation>
    <scope>NUCLEOTIDE SEQUENCE [LARGE SCALE GENOMIC DNA]</scope>
    <source>
        <strain evidence="1 2">NCTC7295</strain>
    </source>
</reference>
<protein>
    <submittedName>
        <fullName evidence="1">Uncharacterized protein</fullName>
    </submittedName>
</protein>